<name>A0A4S8JMC9_MUSBA</name>
<accession>A0A4S8JMC9</accession>
<sequence>MGGGRGVGNTAMCVYPMAPLSSVHSPLLPAAAAAAAASAMADSRPLSGGDEDRGTSLFSAKMHALPRRRCSSSPFTYCACTHSELFPMFGFFLTPNYLLRGFRI</sequence>
<keyword evidence="2" id="KW-1185">Reference proteome</keyword>
<organism evidence="1 2">
    <name type="scientific">Musa balbisiana</name>
    <name type="common">Banana</name>
    <dbReference type="NCBI Taxonomy" id="52838"/>
    <lineage>
        <taxon>Eukaryota</taxon>
        <taxon>Viridiplantae</taxon>
        <taxon>Streptophyta</taxon>
        <taxon>Embryophyta</taxon>
        <taxon>Tracheophyta</taxon>
        <taxon>Spermatophyta</taxon>
        <taxon>Magnoliopsida</taxon>
        <taxon>Liliopsida</taxon>
        <taxon>Zingiberales</taxon>
        <taxon>Musaceae</taxon>
        <taxon>Musa</taxon>
    </lineage>
</organism>
<gene>
    <name evidence="1" type="ORF">C4D60_Mb01t06650</name>
</gene>
<reference evidence="1 2" key="1">
    <citation type="journal article" date="2019" name="Nat. Plants">
        <title>Genome sequencing of Musa balbisiana reveals subgenome evolution and function divergence in polyploid bananas.</title>
        <authorList>
            <person name="Yao X."/>
        </authorList>
    </citation>
    <scope>NUCLEOTIDE SEQUENCE [LARGE SCALE GENOMIC DNA]</scope>
    <source>
        <strain evidence="2">cv. DH-PKW</strain>
        <tissue evidence="1">Leaves</tissue>
    </source>
</reference>
<comment type="caution">
    <text evidence="1">The sequence shown here is derived from an EMBL/GenBank/DDBJ whole genome shotgun (WGS) entry which is preliminary data.</text>
</comment>
<proteinExistence type="predicted"/>
<protein>
    <submittedName>
        <fullName evidence="1">Uncharacterized protein</fullName>
    </submittedName>
</protein>
<dbReference type="Proteomes" id="UP000317650">
    <property type="component" value="Chromosome 1"/>
</dbReference>
<evidence type="ECO:0000313" key="1">
    <source>
        <dbReference type="EMBL" id="THU62584.1"/>
    </source>
</evidence>
<dbReference type="AlphaFoldDB" id="A0A4S8JMC9"/>
<evidence type="ECO:0000313" key="2">
    <source>
        <dbReference type="Proteomes" id="UP000317650"/>
    </source>
</evidence>
<dbReference type="EMBL" id="PYDT01000004">
    <property type="protein sequence ID" value="THU62584.1"/>
    <property type="molecule type" value="Genomic_DNA"/>
</dbReference>